<protein>
    <submittedName>
        <fullName evidence="1">RCG62947</fullName>
    </submittedName>
</protein>
<organism evidence="1 2">
    <name type="scientific">Rattus norvegicus</name>
    <name type="common">Rat</name>
    <dbReference type="NCBI Taxonomy" id="10116"/>
    <lineage>
        <taxon>Eukaryota</taxon>
        <taxon>Metazoa</taxon>
        <taxon>Chordata</taxon>
        <taxon>Craniata</taxon>
        <taxon>Vertebrata</taxon>
        <taxon>Euteleostomi</taxon>
        <taxon>Mammalia</taxon>
        <taxon>Eutheria</taxon>
        <taxon>Euarchontoglires</taxon>
        <taxon>Glires</taxon>
        <taxon>Rodentia</taxon>
        <taxon>Myomorpha</taxon>
        <taxon>Muroidea</taxon>
        <taxon>Muridae</taxon>
        <taxon>Murinae</taxon>
        <taxon>Rattus</taxon>
    </lineage>
</organism>
<sequence length="103" mass="11439">MQNSIAFFFKVVFVSTHMAFPPEKVCFRSLADCSHSPVKSSTPQKPVLFPCFKPTDLRTVPKVPSPVSCGSFGRSVLALWEDYTDSLKQRVGRGGCLRELKEG</sequence>
<dbReference type="AlphaFoldDB" id="A6JM07"/>
<dbReference type="Proteomes" id="UP000234681">
    <property type="component" value="Chromosome 17"/>
</dbReference>
<gene>
    <name evidence="1" type="ORF">rCG_62947</name>
</gene>
<reference evidence="2" key="1">
    <citation type="submission" date="2005-09" db="EMBL/GenBank/DDBJ databases">
        <authorList>
            <person name="Mural R.J."/>
            <person name="Li P.W."/>
            <person name="Adams M.D."/>
            <person name="Amanatides P.G."/>
            <person name="Baden-Tillson H."/>
            <person name="Barnstead M."/>
            <person name="Chin S.H."/>
            <person name="Dew I."/>
            <person name="Evans C.A."/>
            <person name="Ferriera S."/>
            <person name="Flanigan M."/>
            <person name="Fosler C."/>
            <person name="Glodek A."/>
            <person name="Gu Z."/>
            <person name="Holt R.A."/>
            <person name="Jennings D."/>
            <person name="Kraft C.L."/>
            <person name="Lu F."/>
            <person name="Nguyen T."/>
            <person name="Nusskern D.R."/>
            <person name="Pfannkoch C.M."/>
            <person name="Sitter C."/>
            <person name="Sutton G.G."/>
            <person name="Venter J.C."/>
            <person name="Wang Z."/>
            <person name="Woodage T."/>
            <person name="Zheng X.H."/>
            <person name="Zhong F."/>
        </authorList>
    </citation>
    <scope>NUCLEOTIDE SEQUENCE [LARGE SCALE GENOMIC DNA]</scope>
    <source>
        <strain>BN</strain>
        <strain evidence="2">Sprague-Dawley</strain>
    </source>
</reference>
<accession>A6JM07</accession>
<evidence type="ECO:0000313" key="1">
    <source>
        <dbReference type="EMBL" id="EDL78684.1"/>
    </source>
</evidence>
<dbReference type="EMBL" id="CH473990">
    <property type="protein sequence ID" value="EDL78684.1"/>
    <property type="molecule type" value="Genomic_DNA"/>
</dbReference>
<evidence type="ECO:0000313" key="2">
    <source>
        <dbReference type="Proteomes" id="UP000234681"/>
    </source>
</evidence>
<name>A6JM07_RAT</name>
<proteinExistence type="predicted"/>